<comment type="caution">
    <text evidence="3">The sequence shown here is derived from an EMBL/GenBank/DDBJ whole genome shotgun (WGS) entry which is preliminary data.</text>
</comment>
<sequence length="586" mass="67151">MDALPKMEVLTRPEGTPRGPPRVISNASMTMKFSLPASFMQARAALTPASAIKESKLVENVENAVENTETSWEERDWEADAPQATETNSIKHDDDDWEEETAPDLPDDFPRLIVNLSRVQRHHFPDSKEEDVDMMEAFHRIKATLHEHFAQLAEVLFEQKSCFHCTYGTSRSMMEGLHEAYPDDFFAMVDYPTEIDGVQLHEYLHTLSFPSKWKSVEYLKDCLRRCSRDIRWKRDVITELELLAEQEFAQYEEKQQQLSDEIDELTRLRDSFREKLEKLESQDGKPKGQYLMLRKLEDIENRLVTLLDEYLNESELEEEECYSAFGNPGGESGVSAGMNVLDMVIAMVFGRLPRDFSQKTTTEEHFQMLFDHHIHILRLWKKDFGRLPPKSQVAPPKASESDAGSAHESEGEEKAVPDVSDEDSMEEHVDASSAYYRADDDDYVGGSDEAAYVGLDDDWETVHVEDSQRGYDERLRTDTRHANDSDGYGADFDSDESDDEEEQAAVLQVQLEQKKLEEATASDAGKASAPTRPRRRRVKHTRRSKKLEKSKGERYDSDREDSAPFQPFACTGAVGILRLAKEREMF</sequence>
<feature type="region of interest" description="Disordered" evidence="2">
    <location>
        <begin position="1"/>
        <end position="22"/>
    </location>
</feature>
<feature type="region of interest" description="Disordered" evidence="2">
    <location>
        <begin position="464"/>
        <end position="567"/>
    </location>
</feature>
<feature type="compositionally biased region" description="Basic residues" evidence="2">
    <location>
        <begin position="532"/>
        <end position="546"/>
    </location>
</feature>
<protein>
    <submittedName>
        <fullName evidence="3">Uncharacterized protein</fullName>
    </submittedName>
</protein>
<dbReference type="AlphaFoldDB" id="A0ABD3G843"/>
<keyword evidence="1" id="KW-0175">Coiled coil</keyword>
<feature type="compositionally biased region" description="Basic and acidic residues" evidence="2">
    <location>
        <begin position="405"/>
        <end position="416"/>
    </location>
</feature>
<evidence type="ECO:0000313" key="3">
    <source>
        <dbReference type="EMBL" id="KAL3674856.1"/>
    </source>
</evidence>
<feature type="coiled-coil region" evidence="1">
    <location>
        <begin position="237"/>
        <end position="313"/>
    </location>
</feature>
<feature type="compositionally biased region" description="Basic and acidic residues" evidence="2">
    <location>
        <begin position="464"/>
        <end position="484"/>
    </location>
</feature>
<organism evidence="3 4">
    <name type="scientific">Phytophthora oleae</name>
    <dbReference type="NCBI Taxonomy" id="2107226"/>
    <lineage>
        <taxon>Eukaryota</taxon>
        <taxon>Sar</taxon>
        <taxon>Stramenopiles</taxon>
        <taxon>Oomycota</taxon>
        <taxon>Peronosporomycetes</taxon>
        <taxon>Peronosporales</taxon>
        <taxon>Peronosporaceae</taxon>
        <taxon>Phytophthora</taxon>
    </lineage>
</organism>
<evidence type="ECO:0000256" key="2">
    <source>
        <dbReference type="SAM" id="MobiDB-lite"/>
    </source>
</evidence>
<proteinExistence type="predicted"/>
<accession>A0ABD3G843</accession>
<feature type="compositionally biased region" description="Basic and acidic residues" evidence="2">
    <location>
        <begin position="547"/>
        <end position="562"/>
    </location>
</feature>
<name>A0ABD3G843_9STRA</name>
<dbReference type="EMBL" id="JBIMZQ010000001">
    <property type="protein sequence ID" value="KAL3674856.1"/>
    <property type="molecule type" value="Genomic_DNA"/>
</dbReference>
<gene>
    <name evidence="3" type="ORF">V7S43_000781</name>
</gene>
<feature type="compositionally biased region" description="Acidic residues" evidence="2">
    <location>
        <begin position="95"/>
        <end position="107"/>
    </location>
</feature>
<feature type="compositionally biased region" description="Acidic residues" evidence="2">
    <location>
        <begin position="492"/>
        <end position="503"/>
    </location>
</feature>
<evidence type="ECO:0000313" key="4">
    <source>
        <dbReference type="Proteomes" id="UP001632037"/>
    </source>
</evidence>
<feature type="region of interest" description="Disordered" evidence="2">
    <location>
        <begin position="67"/>
        <end position="108"/>
    </location>
</feature>
<feature type="region of interest" description="Disordered" evidence="2">
    <location>
        <begin position="389"/>
        <end position="429"/>
    </location>
</feature>
<evidence type="ECO:0000256" key="1">
    <source>
        <dbReference type="SAM" id="Coils"/>
    </source>
</evidence>
<reference evidence="3 4" key="1">
    <citation type="submission" date="2024-09" db="EMBL/GenBank/DDBJ databases">
        <title>Genome sequencing and assembly of Phytophthora oleae, isolate VK10A, causative agent of rot of olive drupes.</title>
        <authorList>
            <person name="Conti Taguali S."/>
            <person name="Riolo M."/>
            <person name="La Spada F."/>
            <person name="Cacciola S.O."/>
            <person name="Dionisio G."/>
        </authorList>
    </citation>
    <scope>NUCLEOTIDE SEQUENCE [LARGE SCALE GENOMIC DNA]</scope>
    <source>
        <strain evidence="3 4">VK10A</strain>
    </source>
</reference>
<keyword evidence="4" id="KW-1185">Reference proteome</keyword>
<dbReference type="Proteomes" id="UP001632037">
    <property type="component" value="Unassembled WGS sequence"/>
</dbReference>